<name>A0A366L8G3_9SPHI</name>
<feature type="chain" id="PRO_5016975671" description="TonB C-terminal domain-containing protein" evidence="1">
    <location>
        <begin position="22"/>
        <end position="143"/>
    </location>
</feature>
<reference evidence="2 3" key="1">
    <citation type="submission" date="2018-07" db="EMBL/GenBank/DDBJ databases">
        <title>A draft genome of a endophytic bacteria, a new species of Pedobacter.</title>
        <authorList>
            <person name="Zhang Z.D."/>
            <person name="Chen Z.J."/>
        </authorList>
    </citation>
    <scope>NUCLEOTIDE SEQUENCE [LARGE SCALE GENOMIC DNA]</scope>
    <source>
        <strain evidence="2 3">RS10</strain>
    </source>
</reference>
<organism evidence="2 3">
    <name type="scientific">Pedobacter miscanthi</name>
    <dbReference type="NCBI Taxonomy" id="2259170"/>
    <lineage>
        <taxon>Bacteria</taxon>
        <taxon>Pseudomonadati</taxon>
        <taxon>Bacteroidota</taxon>
        <taxon>Sphingobacteriia</taxon>
        <taxon>Sphingobacteriales</taxon>
        <taxon>Sphingobacteriaceae</taxon>
        <taxon>Pedobacter</taxon>
    </lineage>
</organism>
<evidence type="ECO:0000313" key="2">
    <source>
        <dbReference type="EMBL" id="RBQ10080.1"/>
    </source>
</evidence>
<evidence type="ECO:0000256" key="1">
    <source>
        <dbReference type="SAM" id="SignalP"/>
    </source>
</evidence>
<dbReference type="EMBL" id="QNQU01000004">
    <property type="protein sequence ID" value="RBQ10080.1"/>
    <property type="molecule type" value="Genomic_DNA"/>
</dbReference>
<proteinExistence type="predicted"/>
<protein>
    <recommendedName>
        <fullName evidence="4">TonB C-terminal domain-containing protein</fullName>
    </recommendedName>
</protein>
<feature type="signal peptide" evidence="1">
    <location>
        <begin position="1"/>
        <end position="21"/>
    </location>
</feature>
<gene>
    <name evidence="2" type="ORF">DRW42_06505</name>
</gene>
<dbReference type="OrthoDB" id="769997at2"/>
<dbReference type="AlphaFoldDB" id="A0A366L8G3"/>
<dbReference type="Proteomes" id="UP000252081">
    <property type="component" value="Unassembled WGS sequence"/>
</dbReference>
<sequence length="143" mass="15650">MKNAALILLVLIAVCSYKGYAQIKTSTATVAVPQPDYAGSLPTYTKGGLKGFYNYLSSEVTPLMSKEGFKNSGYPPAKLKMRLYINEQGDITDVGFPDESLSKDCEAKMRAKLLTLKGWKAPVVDGKPVKSTFLCSINCILWQ</sequence>
<keyword evidence="3" id="KW-1185">Reference proteome</keyword>
<keyword evidence="1" id="KW-0732">Signal</keyword>
<evidence type="ECO:0000313" key="3">
    <source>
        <dbReference type="Proteomes" id="UP000252081"/>
    </source>
</evidence>
<comment type="caution">
    <text evidence="2">The sequence shown here is derived from an EMBL/GenBank/DDBJ whole genome shotgun (WGS) entry which is preliminary data.</text>
</comment>
<accession>A0A366L8G3</accession>
<evidence type="ECO:0008006" key="4">
    <source>
        <dbReference type="Google" id="ProtNLM"/>
    </source>
</evidence>
<dbReference type="RefSeq" id="WP_113948012.1">
    <property type="nucleotide sequence ID" value="NZ_QNQU01000004.1"/>
</dbReference>